<evidence type="ECO:0000313" key="1">
    <source>
        <dbReference type="EMBL" id="PSC75855.1"/>
    </source>
</evidence>
<dbReference type="EMBL" id="LHPF02000002">
    <property type="protein sequence ID" value="PSC75855.1"/>
    <property type="molecule type" value="Genomic_DNA"/>
</dbReference>
<reference evidence="1 2" key="1">
    <citation type="journal article" date="2018" name="Plant J.">
        <title>Genome sequences of Chlorella sorokiniana UTEX 1602 and Micractinium conductrix SAG 241.80: implications to maltose excretion by a green alga.</title>
        <authorList>
            <person name="Arriola M.B."/>
            <person name="Velmurugan N."/>
            <person name="Zhang Y."/>
            <person name="Plunkett M.H."/>
            <person name="Hondzo H."/>
            <person name="Barney B.M."/>
        </authorList>
    </citation>
    <scope>NUCLEOTIDE SEQUENCE [LARGE SCALE GENOMIC DNA]</scope>
    <source>
        <strain evidence="1 2">SAG 241.80</strain>
    </source>
</reference>
<dbReference type="Proteomes" id="UP000239649">
    <property type="component" value="Unassembled WGS sequence"/>
</dbReference>
<proteinExistence type="predicted"/>
<gene>
    <name evidence="1" type="ORF">C2E20_1695</name>
</gene>
<sequence>MTTLLRQARRSGFSAGVASAAVLYVSTKTYFWRVFEETAEQLPGAEPRVAASAAAEASEPLFSGAAERAWAARRWNEAVDVVFKPAVEALARRNL</sequence>
<name>A0A2P6VP65_9CHLO</name>
<protein>
    <submittedName>
        <fullName evidence="1">Zinc C3HC4 type family</fullName>
    </submittedName>
</protein>
<accession>A0A2P6VP65</accession>
<dbReference type="AlphaFoldDB" id="A0A2P6VP65"/>
<evidence type="ECO:0000313" key="2">
    <source>
        <dbReference type="Proteomes" id="UP000239649"/>
    </source>
</evidence>
<comment type="caution">
    <text evidence="1">The sequence shown here is derived from an EMBL/GenBank/DDBJ whole genome shotgun (WGS) entry which is preliminary data.</text>
</comment>
<keyword evidence="2" id="KW-1185">Reference proteome</keyword>
<organism evidence="1 2">
    <name type="scientific">Micractinium conductrix</name>
    <dbReference type="NCBI Taxonomy" id="554055"/>
    <lineage>
        <taxon>Eukaryota</taxon>
        <taxon>Viridiplantae</taxon>
        <taxon>Chlorophyta</taxon>
        <taxon>core chlorophytes</taxon>
        <taxon>Trebouxiophyceae</taxon>
        <taxon>Chlorellales</taxon>
        <taxon>Chlorellaceae</taxon>
        <taxon>Chlorella clade</taxon>
        <taxon>Micractinium</taxon>
    </lineage>
</organism>